<dbReference type="GO" id="GO:0044877">
    <property type="term" value="F:protein-containing complex binding"/>
    <property type="evidence" value="ECO:0007669"/>
    <property type="project" value="TreeGrafter"/>
</dbReference>
<dbReference type="Proteomes" id="UP000515563">
    <property type="component" value="Chromosome"/>
</dbReference>
<reference evidence="2 3" key="2">
    <citation type="journal article" date="2020" name="Microbiol. Resour. Announc.">
        <title>Antarctic desert soil bacteria exhibit high novel natural product potential, evaluated through long-read genome sequencing and comparative genomics.</title>
        <authorList>
            <person name="Benaud N."/>
            <person name="Edwards R.J."/>
            <person name="Amos T.G."/>
            <person name="D'Agostino P.M."/>
            <person name="Gutierrez-Chavez C."/>
            <person name="Montgomery K."/>
            <person name="Nicetic I."/>
            <person name="Ferrari B.C."/>
        </authorList>
    </citation>
    <scope>NUCLEOTIDE SEQUENCE [LARGE SCALE GENOMIC DNA]</scope>
    <source>
        <strain evidence="2 3">SPB151</strain>
    </source>
</reference>
<proteinExistence type="predicted"/>
<feature type="domain" description="NAD(P)-binding" evidence="1">
    <location>
        <begin position="9"/>
        <end position="173"/>
    </location>
</feature>
<evidence type="ECO:0000313" key="3">
    <source>
        <dbReference type="Proteomes" id="UP000515563"/>
    </source>
</evidence>
<reference evidence="3" key="1">
    <citation type="submission" date="2019-09" db="EMBL/GenBank/DDBJ databases">
        <title>Antimicrobial potential of Antarctic Bacteria.</title>
        <authorList>
            <person name="Benaud N."/>
            <person name="Edwards R.J."/>
            <person name="Ferrari B.C."/>
        </authorList>
    </citation>
    <scope>NUCLEOTIDE SEQUENCE [LARGE SCALE GENOMIC DNA]</scope>
    <source>
        <strain evidence="3">SPB151</strain>
    </source>
</reference>
<sequence length="256" mass="26741">MDMTILVTGGTGTLGKLVLPQLKAAGYDVRVLSRRGGVSGDGVEHVQGDLLKGEGIALDGVDIVVHLAGGAKGDALAAENLARAAAAAGVGHLVHISVIGADKMPIGYFREKSGAEKAVRESGVPWTILRAAQFNSLTYAVAQKMGGLPIVPAPGGLRFQPVDERDVADRIVELALGEPAGAVPDLAGPTVYDLRELVDGYLHAQGKRRPKLPIRLPGKVGRAYRNADNLTLTGATIGKHTWEDYLVLRAAGDPKP</sequence>
<gene>
    <name evidence="2" type="ORF">F1D05_31695</name>
</gene>
<dbReference type="Gene3D" id="3.40.50.720">
    <property type="entry name" value="NAD(P)-binding Rossmann-like Domain"/>
    <property type="match status" value="1"/>
</dbReference>
<dbReference type="InterPro" id="IPR051207">
    <property type="entry name" value="ComplexI_NDUFA9_subunit"/>
</dbReference>
<dbReference type="InterPro" id="IPR036291">
    <property type="entry name" value="NAD(P)-bd_dom_sf"/>
</dbReference>
<keyword evidence="3" id="KW-1185">Reference proteome</keyword>
<dbReference type="AlphaFoldDB" id="A0A7G6X5Y8"/>
<accession>A0A7G6X5Y8</accession>
<organism evidence="2 3">
    <name type="scientific">Kribbella qitaiheensis</name>
    <dbReference type="NCBI Taxonomy" id="1544730"/>
    <lineage>
        <taxon>Bacteria</taxon>
        <taxon>Bacillati</taxon>
        <taxon>Actinomycetota</taxon>
        <taxon>Actinomycetes</taxon>
        <taxon>Propionibacteriales</taxon>
        <taxon>Kribbellaceae</taxon>
        <taxon>Kribbella</taxon>
    </lineage>
</organism>
<dbReference type="SUPFAM" id="SSF51735">
    <property type="entry name" value="NAD(P)-binding Rossmann-fold domains"/>
    <property type="match status" value="1"/>
</dbReference>
<dbReference type="PANTHER" id="PTHR12126">
    <property type="entry name" value="NADH-UBIQUINONE OXIDOREDUCTASE 39 KDA SUBUNIT-RELATED"/>
    <property type="match status" value="1"/>
</dbReference>
<dbReference type="PANTHER" id="PTHR12126:SF11">
    <property type="entry name" value="NADH DEHYDROGENASE [UBIQUINONE] 1 ALPHA SUBCOMPLEX SUBUNIT 9, MITOCHONDRIAL"/>
    <property type="match status" value="1"/>
</dbReference>
<evidence type="ECO:0000259" key="1">
    <source>
        <dbReference type="Pfam" id="PF13460"/>
    </source>
</evidence>
<evidence type="ECO:0000313" key="2">
    <source>
        <dbReference type="EMBL" id="QNE21653.1"/>
    </source>
</evidence>
<dbReference type="EMBL" id="CP043661">
    <property type="protein sequence ID" value="QNE21653.1"/>
    <property type="molecule type" value="Genomic_DNA"/>
</dbReference>
<dbReference type="KEGG" id="kqi:F1D05_31695"/>
<name>A0A7G6X5Y8_9ACTN</name>
<dbReference type="Pfam" id="PF13460">
    <property type="entry name" value="NAD_binding_10"/>
    <property type="match status" value="1"/>
</dbReference>
<dbReference type="InterPro" id="IPR016040">
    <property type="entry name" value="NAD(P)-bd_dom"/>
</dbReference>
<protein>
    <submittedName>
        <fullName evidence="2">SDR family oxidoreductase</fullName>
    </submittedName>
</protein>